<evidence type="ECO:0000259" key="1">
    <source>
        <dbReference type="Pfam" id="PF00156"/>
    </source>
</evidence>
<evidence type="ECO:0000313" key="3">
    <source>
        <dbReference type="Proteomes" id="UP001157034"/>
    </source>
</evidence>
<dbReference type="InterPro" id="IPR000836">
    <property type="entry name" value="PRTase_dom"/>
</dbReference>
<evidence type="ECO:0000313" key="2">
    <source>
        <dbReference type="EMBL" id="GMA96851.1"/>
    </source>
</evidence>
<sequence length="217" mass="22991">MTGSSAELFADRDDAGRRLGDRLLELDLVDPVVLGLPRGGVIVAARVAEALHAPLDVLVVRKLGAPFRPELAIGAIGELGVRIVDDDLVATARIRPEQIEAVEHRERATLDDRVARLRHGDVPPDLAGRTALVVDDGIATGATATAACRVARDLGASRVLLAAPVGPPDADDRVPDADSVICLARPLGFFAVGAHYRRFGQTSDAEVEDVLRSARRP</sequence>
<dbReference type="Gene3D" id="3.30.1310.20">
    <property type="entry name" value="PRTase-like"/>
    <property type="match status" value="1"/>
</dbReference>
<organism evidence="2 3">
    <name type="scientific">Pseudolysinimonas kribbensis</name>
    <dbReference type="NCBI Taxonomy" id="433641"/>
    <lineage>
        <taxon>Bacteria</taxon>
        <taxon>Bacillati</taxon>
        <taxon>Actinomycetota</taxon>
        <taxon>Actinomycetes</taxon>
        <taxon>Micrococcales</taxon>
        <taxon>Microbacteriaceae</taxon>
        <taxon>Pseudolysinimonas</taxon>
    </lineage>
</organism>
<dbReference type="Proteomes" id="UP001157034">
    <property type="component" value="Unassembled WGS sequence"/>
</dbReference>
<reference evidence="3" key="1">
    <citation type="journal article" date="2019" name="Int. J. Syst. Evol. Microbiol.">
        <title>The Global Catalogue of Microorganisms (GCM) 10K type strain sequencing project: providing services to taxonomists for standard genome sequencing and annotation.</title>
        <authorList>
            <consortium name="The Broad Institute Genomics Platform"/>
            <consortium name="The Broad Institute Genome Sequencing Center for Infectious Disease"/>
            <person name="Wu L."/>
            <person name="Ma J."/>
        </authorList>
    </citation>
    <scope>NUCLEOTIDE SEQUENCE [LARGE SCALE GENOMIC DNA]</scope>
    <source>
        <strain evidence="3">NBRC 108894</strain>
    </source>
</reference>
<dbReference type="RefSeq" id="WP_284255343.1">
    <property type="nucleotide sequence ID" value="NZ_BAAAQO010000004.1"/>
</dbReference>
<dbReference type="EMBL" id="BSVB01000001">
    <property type="protein sequence ID" value="GMA96851.1"/>
    <property type="molecule type" value="Genomic_DNA"/>
</dbReference>
<feature type="domain" description="Phosphoribosyltransferase" evidence="1">
    <location>
        <begin position="28"/>
        <end position="171"/>
    </location>
</feature>
<proteinExistence type="predicted"/>
<accession>A0ABQ6K846</accession>
<dbReference type="InterPro" id="IPR029057">
    <property type="entry name" value="PRTase-like"/>
</dbReference>
<name>A0ABQ6K846_9MICO</name>
<dbReference type="CDD" id="cd06223">
    <property type="entry name" value="PRTases_typeI"/>
    <property type="match status" value="1"/>
</dbReference>
<dbReference type="Pfam" id="PF00156">
    <property type="entry name" value="Pribosyltran"/>
    <property type="match status" value="1"/>
</dbReference>
<gene>
    <name evidence="2" type="ORF">GCM10025881_36750</name>
</gene>
<dbReference type="Gene3D" id="3.40.50.2020">
    <property type="match status" value="1"/>
</dbReference>
<protein>
    <recommendedName>
        <fullName evidence="1">Phosphoribosyltransferase domain-containing protein</fullName>
    </recommendedName>
</protein>
<dbReference type="SUPFAM" id="SSF53271">
    <property type="entry name" value="PRTase-like"/>
    <property type="match status" value="1"/>
</dbReference>
<keyword evidence="3" id="KW-1185">Reference proteome</keyword>
<comment type="caution">
    <text evidence="2">The sequence shown here is derived from an EMBL/GenBank/DDBJ whole genome shotgun (WGS) entry which is preliminary data.</text>
</comment>